<protein>
    <submittedName>
        <fullName evidence="1">Uncharacterized protein</fullName>
    </submittedName>
</protein>
<dbReference type="InParanoid" id="A0A067P7H6"/>
<organism evidence="1 2">
    <name type="scientific">Jaapia argillacea MUCL 33604</name>
    <dbReference type="NCBI Taxonomy" id="933084"/>
    <lineage>
        <taxon>Eukaryota</taxon>
        <taxon>Fungi</taxon>
        <taxon>Dikarya</taxon>
        <taxon>Basidiomycota</taxon>
        <taxon>Agaricomycotina</taxon>
        <taxon>Agaricomycetes</taxon>
        <taxon>Agaricomycetidae</taxon>
        <taxon>Jaapiales</taxon>
        <taxon>Jaapiaceae</taxon>
        <taxon>Jaapia</taxon>
    </lineage>
</organism>
<gene>
    <name evidence="1" type="ORF">JAAARDRAFT_142922</name>
</gene>
<dbReference type="OrthoDB" id="2803297at2759"/>
<evidence type="ECO:0000313" key="2">
    <source>
        <dbReference type="Proteomes" id="UP000027265"/>
    </source>
</evidence>
<proteinExistence type="predicted"/>
<accession>A0A067P7H6</accession>
<sequence length="144" mass="16337">MCQRTVKPAVKKSAQTTISHAGYKFCPYPTFFKIQHADQVLKKQAPWAPFAGEEEWEFSQWIIGSGISQRETDRLLKTAMVSFQGCKATSAQRFTSFHNNKSFLHTIDLLPGPTASWKLIEITVEGTLWDSKGNTLKERLDVWG</sequence>
<dbReference type="AlphaFoldDB" id="A0A067P7H6"/>
<dbReference type="EMBL" id="KL197774">
    <property type="protein sequence ID" value="KDQ49790.1"/>
    <property type="molecule type" value="Genomic_DNA"/>
</dbReference>
<evidence type="ECO:0000313" key="1">
    <source>
        <dbReference type="EMBL" id="KDQ49790.1"/>
    </source>
</evidence>
<reference evidence="2" key="1">
    <citation type="journal article" date="2014" name="Proc. Natl. Acad. Sci. U.S.A.">
        <title>Extensive sampling of basidiomycete genomes demonstrates inadequacy of the white-rot/brown-rot paradigm for wood decay fungi.</title>
        <authorList>
            <person name="Riley R."/>
            <person name="Salamov A.A."/>
            <person name="Brown D.W."/>
            <person name="Nagy L.G."/>
            <person name="Floudas D."/>
            <person name="Held B.W."/>
            <person name="Levasseur A."/>
            <person name="Lombard V."/>
            <person name="Morin E."/>
            <person name="Otillar R."/>
            <person name="Lindquist E.A."/>
            <person name="Sun H."/>
            <person name="LaButti K.M."/>
            <person name="Schmutz J."/>
            <person name="Jabbour D."/>
            <person name="Luo H."/>
            <person name="Baker S.E."/>
            <person name="Pisabarro A.G."/>
            <person name="Walton J.D."/>
            <person name="Blanchette R.A."/>
            <person name="Henrissat B."/>
            <person name="Martin F."/>
            <person name="Cullen D."/>
            <person name="Hibbett D.S."/>
            <person name="Grigoriev I.V."/>
        </authorList>
    </citation>
    <scope>NUCLEOTIDE SEQUENCE [LARGE SCALE GENOMIC DNA]</scope>
    <source>
        <strain evidence="2">MUCL 33604</strain>
    </source>
</reference>
<keyword evidence="2" id="KW-1185">Reference proteome</keyword>
<dbReference type="Proteomes" id="UP000027265">
    <property type="component" value="Unassembled WGS sequence"/>
</dbReference>
<dbReference type="HOGENOM" id="CLU_006344_5_2_1"/>
<name>A0A067P7H6_9AGAM</name>